<evidence type="ECO:0000256" key="1">
    <source>
        <dbReference type="SAM" id="SignalP"/>
    </source>
</evidence>
<accession>R7UMC1</accession>
<feature type="signal peptide" evidence="1">
    <location>
        <begin position="1"/>
        <end position="17"/>
    </location>
</feature>
<feature type="chain" id="PRO_5008788175" description="WxxW domain-containing protein" evidence="1">
    <location>
        <begin position="18"/>
        <end position="235"/>
    </location>
</feature>
<protein>
    <recommendedName>
        <fullName evidence="5">WxxW domain-containing protein</fullName>
    </recommendedName>
</protein>
<sequence length="235" mass="26242">MIGTLLVLTLSASLASSLPYYGYPYGYHGYGYYGGYYGYPFVHPGYYYRQPYLPAAPPAYGPSKLAYHGTLTGDCGSVDGLYYVDQFSFAFCSNGQKTIQPCAAGSANPPLENFKQGSYYNVYEFCSENLVARGYYNRASYYNDIPEPYAKEAKDVPESEEEIYALESNESYESDEHTGYTEEVHGNQDFSLEQMAIEPKGNMGNNGGLICECVGYNIAWNCVAKFGLYCFNRDL</sequence>
<reference evidence="4" key="1">
    <citation type="submission" date="2012-12" db="EMBL/GenBank/DDBJ databases">
        <authorList>
            <person name="Hellsten U."/>
            <person name="Grimwood J."/>
            <person name="Chapman J.A."/>
            <person name="Shapiro H."/>
            <person name="Aerts A."/>
            <person name="Otillar R.P."/>
            <person name="Terry A.Y."/>
            <person name="Boore J.L."/>
            <person name="Simakov O."/>
            <person name="Marletaz F."/>
            <person name="Cho S.-J."/>
            <person name="Edsinger-Gonzales E."/>
            <person name="Havlak P."/>
            <person name="Kuo D.-H."/>
            <person name="Larsson T."/>
            <person name="Lv J."/>
            <person name="Arendt D."/>
            <person name="Savage R."/>
            <person name="Osoegawa K."/>
            <person name="de Jong P."/>
            <person name="Lindberg D.R."/>
            <person name="Seaver E.C."/>
            <person name="Weisblat D.A."/>
            <person name="Putnam N.H."/>
            <person name="Grigoriev I.V."/>
            <person name="Rokhsar D.S."/>
        </authorList>
    </citation>
    <scope>NUCLEOTIDE SEQUENCE</scope>
    <source>
        <strain evidence="4">I ESC-2004</strain>
    </source>
</reference>
<evidence type="ECO:0000313" key="2">
    <source>
        <dbReference type="EMBL" id="ELU07679.1"/>
    </source>
</evidence>
<evidence type="ECO:0000313" key="4">
    <source>
        <dbReference type="Proteomes" id="UP000014760"/>
    </source>
</evidence>
<proteinExistence type="predicted"/>
<dbReference type="AlphaFoldDB" id="R7UMC1"/>
<evidence type="ECO:0008006" key="5">
    <source>
        <dbReference type="Google" id="ProtNLM"/>
    </source>
</evidence>
<dbReference type="Proteomes" id="UP000014760">
    <property type="component" value="Unassembled WGS sequence"/>
</dbReference>
<reference evidence="2 4" key="2">
    <citation type="journal article" date="2013" name="Nature">
        <title>Insights into bilaterian evolution from three spiralian genomes.</title>
        <authorList>
            <person name="Simakov O."/>
            <person name="Marletaz F."/>
            <person name="Cho S.J."/>
            <person name="Edsinger-Gonzales E."/>
            <person name="Havlak P."/>
            <person name="Hellsten U."/>
            <person name="Kuo D.H."/>
            <person name="Larsson T."/>
            <person name="Lv J."/>
            <person name="Arendt D."/>
            <person name="Savage R."/>
            <person name="Osoegawa K."/>
            <person name="de Jong P."/>
            <person name="Grimwood J."/>
            <person name="Chapman J.A."/>
            <person name="Shapiro H."/>
            <person name="Aerts A."/>
            <person name="Otillar R.P."/>
            <person name="Terry A.Y."/>
            <person name="Boore J.L."/>
            <person name="Grigoriev I.V."/>
            <person name="Lindberg D.R."/>
            <person name="Seaver E.C."/>
            <person name="Weisblat D.A."/>
            <person name="Putnam N.H."/>
            <person name="Rokhsar D.S."/>
        </authorList>
    </citation>
    <scope>NUCLEOTIDE SEQUENCE</scope>
    <source>
        <strain evidence="2 4">I ESC-2004</strain>
    </source>
</reference>
<dbReference type="EMBL" id="KB299669">
    <property type="protein sequence ID" value="ELU07679.1"/>
    <property type="molecule type" value="Genomic_DNA"/>
</dbReference>
<dbReference type="HOGENOM" id="CLU_1181172_0_0_1"/>
<keyword evidence="4" id="KW-1185">Reference proteome</keyword>
<reference evidence="3" key="3">
    <citation type="submission" date="2015-06" db="UniProtKB">
        <authorList>
            <consortium name="EnsemblMetazoa"/>
        </authorList>
    </citation>
    <scope>IDENTIFICATION</scope>
</reference>
<organism evidence="2">
    <name type="scientific">Capitella teleta</name>
    <name type="common">Polychaete worm</name>
    <dbReference type="NCBI Taxonomy" id="283909"/>
    <lineage>
        <taxon>Eukaryota</taxon>
        <taxon>Metazoa</taxon>
        <taxon>Spiralia</taxon>
        <taxon>Lophotrochozoa</taxon>
        <taxon>Annelida</taxon>
        <taxon>Polychaeta</taxon>
        <taxon>Sedentaria</taxon>
        <taxon>Scolecida</taxon>
        <taxon>Capitellidae</taxon>
        <taxon>Capitella</taxon>
    </lineage>
</organism>
<name>R7UMC1_CAPTE</name>
<gene>
    <name evidence="2" type="ORF">CAPTEDRAFT_220038</name>
</gene>
<keyword evidence="1" id="KW-0732">Signal</keyword>
<dbReference type="EMBL" id="AMQN01006973">
    <property type="status" value="NOT_ANNOTATED_CDS"/>
    <property type="molecule type" value="Genomic_DNA"/>
</dbReference>
<dbReference type="EnsemblMetazoa" id="CapteT220038">
    <property type="protein sequence ID" value="CapteP220038"/>
    <property type="gene ID" value="CapteG220038"/>
</dbReference>
<evidence type="ECO:0000313" key="3">
    <source>
        <dbReference type="EnsemblMetazoa" id="CapteP220038"/>
    </source>
</evidence>